<sequence>MTKSEMVGLRVPTDLLEKIDAQRGKESIDRSTFIIRALRYWTAVEGNITTDHEFMKRLEDIENNVNKITEDVNTIKQLYELSSDQQKAINALVKLLPKR</sequence>
<dbReference type="Proteomes" id="UP001141422">
    <property type="component" value="Unassembled WGS sequence"/>
</dbReference>
<proteinExistence type="predicted"/>
<dbReference type="RefSeq" id="WP_268923932.1">
    <property type="nucleotide sequence ID" value="NZ_JAPTGB010000001.1"/>
</dbReference>
<evidence type="ECO:0000313" key="1">
    <source>
        <dbReference type="EMBL" id="MCZ0859710.1"/>
    </source>
</evidence>
<keyword evidence="2" id="KW-1185">Reference proteome</keyword>
<comment type="caution">
    <text evidence="1">The sequence shown here is derived from an EMBL/GenBank/DDBJ whole genome shotgun (WGS) entry which is preliminary data.</text>
</comment>
<dbReference type="EMBL" id="JAPTGB010000001">
    <property type="protein sequence ID" value="MCZ0859710.1"/>
    <property type="molecule type" value="Genomic_DNA"/>
</dbReference>
<gene>
    <name evidence="1" type="ORF">O0S10_00535</name>
</gene>
<evidence type="ECO:0000313" key="2">
    <source>
        <dbReference type="Proteomes" id="UP001141422"/>
    </source>
</evidence>
<protein>
    <recommendedName>
        <fullName evidence="3">Ribbon-helix-helix protein CopG domain-containing protein</fullName>
    </recommendedName>
</protein>
<name>A0ABT4IEX0_9EURY</name>
<accession>A0ABT4IEX0</accession>
<evidence type="ECO:0008006" key="3">
    <source>
        <dbReference type="Google" id="ProtNLM"/>
    </source>
</evidence>
<organism evidence="1 2">
    <name type="scientific">Methanocorpusculum petauri</name>
    <dbReference type="NCBI Taxonomy" id="3002863"/>
    <lineage>
        <taxon>Archaea</taxon>
        <taxon>Methanobacteriati</taxon>
        <taxon>Methanobacteriota</taxon>
        <taxon>Stenosarchaea group</taxon>
        <taxon>Methanomicrobia</taxon>
        <taxon>Methanomicrobiales</taxon>
        <taxon>Methanocorpusculaceae</taxon>
        <taxon>Methanocorpusculum</taxon>
    </lineage>
</organism>
<reference evidence="1" key="1">
    <citation type="submission" date="2022-12" db="EMBL/GenBank/DDBJ databases">
        <title>Isolation and characterisation of novel Methanocorpusculum spp. from native Australian herbivores indicates the genus is ancestrally host-associated.</title>
        <authorList>
            <person name="Volmer J.G."/>
            <person name="Soo R.M."/>
            <person name="Evans P.N."/>
            <person name="Hoedt E.C."/>
            <person name="Astorga Alsina A.L."/>
            <person name="Woodcroft B.J."/>
            <person name="Tyson G.W."/>
            <person name="Hugenholtz P."/>
            <person name="Morrison M."/>
        </authorList>
    </citation>
    <scope>NUCLEOTIDE SEQUENCE</scope>
    <source>
        <strain evidence="1">MG</strain>
    </source>
</reference>